<feature type="domain" description="SPOR" evidence="3">
    <location>
        <begin position="299"/>
        <end position="375"/>
    </location>
</feature>
<reference evidence="4" key="1">
    <citation type="journal article" date="2021" name="PeerJ">
        <title>Extensive microbial diversity within the chicken gut microbiome revealed by metagenomics and culture.</title>
        <authorList>
            <person name="Gilroy R."/>
            <person name="Ravi A."/>
            <person name="Getino M."/>
            <person name="Pursley I."/>
            <person name="Horton D.L."/>
            <person name="Alikhan N.F."/>
            <person name="Baker D."/>
            <person name="Gharbi K."/>
            <person name="Hall N."/>
            <person name="Watson M."/>
            <person name="Adriaenssens E.M."/>
            <person name="Foster-Nyarko E."/>
            <person name="Jarju S."/>
            <person name="Secka A."/>
            <person name="Antonio M."/>
            <person name="Oren A."/>
            <person name="Chaudhuri R.R."/>
            <person name="La Ragione R."/>
            <person name="Hildebrand F."/>
            <person name="Pallen M.J."/>
        </authorList>
    </citation>
    <scope>NUCLEOTIDE SEQUENCE</scope>
    <source>
        <strain evidence="4">CHK55-1828</strain>
    </source>
</reference>
<feature type="compositionally biased region" description="Polar residues" evidence="1">
    <location>
        <begin position="243"/>
        <end position="257"/>
    </location>
</feature>
<dbReference type="SUPFAM" id="SSF110997">
    <property type="entry name" value="Sporulation related repeat"/>
    <property type="match status" value="1"/>
</dbReference>
<dbReference type="Proteomes" id="UP000717835">
    <property type="component" value="Unassembled WGS sequence"/>
</dbReference>
<evidence type="ECO:0000313" key="4">
    <source>
        <dbReference type="EMBL" id="HJF92628.1"/>
    </source>
</evidence>
<evidence type="ECO:0000313" key="5">
    <source>
        <dbReference type="Proteomes" id="UP000717835"/>
    </source>
</evidence>
<organism evidence="4 5">
    <name type="scientific">Mediterranea massiliensis</name>
    <dbReference type="NCBI Taxonomy" id="1841865"/>
    <lineage>
        <taxon>Bacteria</taxon>
        <taxon>Pseudomonadati</taxon>
        <taxon>Bacteroidota</taxon>
        <taxon>Bacteroidia</taxon>
        <taxon>Bacteroidales</taxon>
        <taxon>Bacteroidaceae</taxon>
        <taxon>Mediterranea</taxon>
    </lineage>
</organism>
<dbReference type="InterPro" id="IPR036680">
    <property type="entry name" value="SPOR-like_sf"/>
</dbReference>
<keyword evidence="2" id="KW-0812">Transmembrane</keyword>
<dbReference type="InterPro" id="IPR040495">
    <property type="entry name" value="HU-CCDC81_bac_1"/>
</dbReference>
<feature type="region of interest" description="Disordered" evidence="1">
    <location>
        <begin position="233"/>
        <end position="261"/>
    </location>
</feature>
<name>A0A921HXB4_9BACT</name>
<dbReference type="InterPro" id="IPR041268">
    <property type="entry name" value="HU-CCDC81_bac_2"/>
</dbReference>
<proteinExistence type="predicted"/>
<accession>A0A921HXB4</accession>
<dbReference type="Pfam" id="PF05036">
    <property type="entry name" value="SPOR"/>
    <property type="match status" value="1"/>
</dbReference>
<evidence type="ECO:0000259" key="3">
    <source>
        <dbReference type="PROSITE" id="PS51724"/>
    </source>
</evidence>
<dbReference type="PROSITE" id="PS51724">
    <property type="entry name" value="SPOR"/>
    <property type="match status" value="1"/>
</dbReference>
<sequence>MIDLARHIETLLLENDCVILPDLGGFVAHYNAATYIEEEHTFLPPTRTIGFNPQLKMNDGVLVQSYMSVYGTNFSDATRMVNKKIQELIASLHENGKVVLPNVGEIRYTIHGTYDFVPYDNQVTTPSLYGLDSFEMKPLAELQRKEDRKPAAGMPHRMPTVTTTVAKPQRRLRTFRLNRTYLTNAVAMIAAVILFFLFSTPIENTEVVQGNYARLLPEELFEQIGKSSLAVTPVQQPEAAPQKTVSAQAQRRPATTENKAKHVKPIVMREVKVKDLATDKTETKQEQTAAQPAAAPVAKAAKKPYHIIVASVATEKDAQAMASQLKEKGYAGASAIIGNGKMRVSIESFATQAEAYQSLQTIRQNKNYESAWVLKY</sequence>
<evidence type="ECO:0000256" key="1">
    <source>
        <dbReference type="SAM" id="MobiDB-lite"/>
    </source>
</evidence>
<dbReference type="Pfam" id="PF18175">
    <property type="entry name" value="HU-CCDC81_bac_2"/>
    <property type="match status" value="1"/>
</dbReference>
<comment type="caution">
    <text evidence="4">The sequence shown here is derived from an EMBL/GenBank/DDBJ whole genome shotgun (WGS) entry which is preliminary data.</text>
</comment>
<evidence type="ECO:0000256" key="2">
    <source>
        <dbReference type="SAM" id="Phobius"/>
    </source>
</evidence>
<gene>
    <name evidence="4" type="ORF">K8W02_09640</name>
</gene>
<dbReference type="Gene3D" id="3.30.70.1070">
    <property type="entry name" value="Sporulation related repeat"/>
    <property type="match status" value="1"/>
</dbReference>
<dbReference type="AlphaFoldDB" id="A0A921HXB4"/>
<reference evidence="4" key="2">
    <citation type="submission" date="2021-09" db="EMBL/GenBank/DDBJ databases">
        <authorList>
            <person name="Gilroy R."/>
        </authorList>
    </citation>
    <scope>NUCLEOTIDE SEQUENCE</scope>
    <source>
        <strain evidence="4">CHK55-1828</strain>
    </source>
</reference>
<dbReference type="InterPro" id="IPR007730">
    <property type="entry name" value="SPOR-like_dom"/>
</dbReference>
<feature type="transmembrane region" description="Helical" evidence="2">
    <location>
        <begin position="180"/>
        <end position="198"/>
    </location>
</feature>
<dbReference type="RefSeq" id="WP_276828357.1">
    <property type="nucleotide sequence ID" value="NZ_DYVX01000077.1"/>
</dbReference>
<dbReference type="Pfam" id="PF18174">
    <property type="entry name" value="HU-CCDC81_bac_1"/>
    <property type="match status" value="1"/>
</dbReference>
<keyword evidence="2" id="KW-1133">Transmembrane helix</keyword>
<protein>
    <submittedName>
        <fullName evidence="4">SPOR domain-containing protein</fullName>
    </submittedName>
</protein>
<dbReference type="GO" id="GO:0042834">
    <property type="term" value="F:peptidoglycan binding"/>
    <property type="evidence" value="ECO:0007669"/>
    <property type="project" value="InterPro"/>
</dbReference>
<keyword evidence="2" id="KW-0472">Membrane</keyword>
<dbReference type="EMBL" id="DYVX01000077">
    <property type="protein sequence ID" value="HJF92628.1"/>
    <property type="molecule type" value="Genomic_DNA"/>
</dbReference>